<evidence type="ECO:0000256" key="1">
    <source>
        <dbReference type="SAM" id="Phobius"/>
    </source>
</evidence>
<sequence length="295" mass="34040">MEVFVDGCEYGDILGHKCRNGADEDPDINYVGHWLLRISDAALKSKEPRFWSAFKKEGQYLVSVDDKKKYCPQIFSHLENVLIQKGRHREAREVGSIGARIRVEKKYGNDPCIVEKIQRCGLKAFSHLTSHSYSIKWVIFVSLLIIYGGSFFYKWAYHNDMMAFSSDIIGLEESRVLPLGGNSEVRDDEWGCFVFSVFGFHDYKTCRSCINAYSEGVNKKYGSWPPYNYVEFNPFLYSLDVFLPIVDIGQERFWGPTTSGPWTTIWFLRVFQILTGWVFSGLVVAYFSGVMRKSY</sequence>
<reference evidence="2 3" key="1">
    <citation type="submission" date="2017-09" db="EMBL/GenBank/DDBJ databases">
        <authorList>
            <person name="Ehlers B."/>
            <person name="Leendertz F.H."/>
        </authorList>
    </citation>
    <scope>NUCLEOTIDE SEQUENCE [LARGE SCALE GENOMIC DNA]</scope>
    <source>
        <strain evidence="2 3">USBA 140</strain>
    </source>
</reference>
<keyword evidence="1" id="KW-0472">Membrane</keyword>
<accession>A0A286GCQ4</accession>
<organism evidence="2 3">
    <name type="scientific">Caenispirillum bisanense</name>
    <dbReference type="NCBI Taxonomy" id="414052"/>
    <lineage>
        <taxon>Bacteria</taxon>
        <taxon>Pseudomonadati</taxon>
        <taxon>Pseudomonadota</taxon>
        <taxon>Alphaproteobacteria</taxon>
        <taxon>Rhodospirillales</taxon>
        <taxon>Novispirillaceae</taxon>
        <taxon>Caenispirillum</taxon>
    </lineage>
</organism>
<evidence type="ECO:0000313" key="3">
    <source>
        <dbReference type="Proteomes" id="UP000219621"/>
    </source>
</evidence>
<keyword evidence="3" id="KW-1185">Reference proteome</keyword>
<feature type="transmembrane region" description="Helical" evidence="1">
    <location>
        <begin position="266"/>
        <end position="287"/>
    </location>
</feature>
<dbReference type="Proteomes" id="UP000219621">
    <property type="component" value="Unassembled WGS sequence"/>
</dbReference>
<feature type="transmembrane region" description="Helical" evidence="1">
    <location>
        <begin position="137"/>
        <end position="156"/>
    </location>
</feature>
<name>A0A286GCQ4_9PROT</name>
<gene>
    <name evidence="2" type="ORF">SAMN05421508_10326</name>
</gene>
<proteinExistence type="predicted"/>
<protein>
    <submittedName>
        <fullName evidence="2">Uncharacterized protein</fullName>
    </submittedName>
</protein>
<keyword evidence="1" id="KW-1133">Transmembrane helix</keyword>
<evidence type="ECO:0000313" key="2">
    <source>
        <dbReference type="EMBL" id="SOD93315.1"/>
    </source>
</evidence>
<dbReference type="EMBL" id="OCNJ01000003">
    <property type="protein sequence ID" value="SOD93315.1"/>
    <property type="molecule type" value="Genomic_DNA"/>
</dbReference>
<keyword evidence="1" id="KW-0812">Transmembrane</keyword>
<dbReference type="AlphaFoldDB" id="A0A286GCQ4"/>